<feature type="transmembrane region" description="Helical" evidence="1">
    <location>
        <begin position="37"/>
        <end position="60"/>
    </location>
</feature>
<evidence type="ECO:0000313" key="3">
    <source>
        <dbReference type="Proteomes" id="UP001081438"/>
    </source>
</evidence>
<sequence>MDNIEEVIKNYFWIAIISIIPMSLIMSILPTNTFLEVLISLVTVILSSIGLSTIVLYIIYKYQNQKRK</sequence>
<keyword evidence="1" id="KW-1133">Transmembrane helix</keyword>
<accession>A0A9Q4D687</accession>
<keyword evidence="1" id="KW-0472">Membrane</keyword>
<evidence type="ECO:0000313" key="2">
    <source>
        <dbReference type="EMBL" id="MCY1594769.1"/>
    </source>
</evidence>
<dbReference type="Pfam" id="PF19470">
    <property type="entry name" value="DUF6007"/>
    <property type="match status" value="1"/>
</dbReference>
<name>A0A9Q4D687_9STAP</name>
<dbReference type="InterPro" id="IPR046049">
    <property type="entry name" value="DUF6007"/>
</dbReference>
<gene>
    <name evidence="2" type="ORF">NW112_05920</name>
</gene>
<organism evidence="2 3">
    <name type="scientific">Staphylococcus pettenkoferi</name>
    <dbReference type="NCBI Taxonomy" id="170573"/>
    <lineage>
        <taxon>Bacteria</taxon>
        <taxon>Bacillati</taxon>
        <taxon>Bacillota</taxon>
        <taxon>Bacilli</taxon>
        <taxon>Bacillales</taxon>
        <taxon>Staphylococcaceae</taxon>
        <taxon>Staphylococcus</taxon>
    </lineage>
</organism>
<reference evidence="2" key="1">
    <citation type="journal article" date="2022" name="Int. J. Mol. Sci.">
        <title>Phenotypic and genotypic virulence characterisation of Staphylococcus pettenkoferi strains isolated from human bloodstream and diabetic foot infections.</title>
        <authorList>
            <person name="Magnan C."/>
        </authorList>
    </citation>
    <scope>NUCLEOTIDE SEQUENCE</scope>
    <source>
        <strain evidence="2">NSP020P</strain>
    </source>
</reference>
<dbReference type="RefSeq" id="WP_268210254.1">
    <property type="nucleotide sequence ID" value="NZ_JANSKK010000020.1"/>
</dbReference>
<protein>
    <submittedName>
        <fullName evidence="2">DUF6007 family protein</fullName>
    </submittedName>
</protein>
<keyword evidence="1" id="KW-0812">Transmembrane</keyword>
<proteinExistence type="predicted"/>
<comment type="caution">
    <text evidence="2">The sequence shown here is derived from an EMBL/GenBank/DDBJ whole genome shotgun (WGS) entry which is preliminary data.</text>
</comment>
<feature type="transmembrane region" description="Helical" evidence="1">
    <location>
        <begin position="12"/>
        <end position="31"/>
    </location>
</feature>
<dbReference type="EMBL" id="JANSKX010000017">
    <property type="protein sequence ID" value="MCY1594769.1"/>
    <property type="molecule type" value="Genomic_DNA"/>
</dbReference>
<dbReference type="Proteomes" id="UP001081438">
    <property type="component" value="Unassembled WGS sequence"/>
</dbReference>
<dbReference type="AlphaFoldDB" id="A0A9Q4D687"/>
<evidence type="ECO:0000256" key="1">
    <source>
        <dbReference type="SAM" id="Phobius"/>
    </source>
</evidence>